<comment type="caution">
    <text evidence="14">The sequence shown here is derived from an EMBL/GenBank/DDBJ whole genome shotgun (WGS) entry which is preliminary data.</text>
</comment>
<comment type="cofactor">
    <cofactor evidence="11">
        <name>Zn(2+)</name>
        <dbReference type="ChEBI" id="CHEBI:29105"/>
    </cofactor>
    <text evidence="11">Binds 1 zinc ion per subunit.</text>
</comment>
<dbReference type="PANTHER" id="PTHR43221:SF1">
    <property type="entry name" value="PROTEASE HTPX"/>
    <property type="match status" value="1"/>
</dbReference>
<keyword evidence="10 12" id="KW-0472">Membrane</keyword>
<evidence type="ECO:0000256" key="10">
    <source>
        <dbReference type="ARBA" id="ARBA00023136"/>
    </source>
</evidence>
<dbReference type="PANTHER" id="PTHR43221">
    <property type="entry name" value="PROTEASE HTPX"/>
    <property type="match status" value="1"/>
</dbReference>
<dbReference type="InterPro" id="IPR050083">
    <property type="entry name" value="HtpX_protease"/>
</dbReference>
<dbReference type="SUPFAM" id="SSF54523">
    <property type="entry name" value="Pili subunits"/>
    <property type="match status" value="1"/>
</dbReference>
<evidence type="ECO:0000256" key="1">
    <source>
        <dbReference type="ARBA" id="ARBA00004651"/>
    </source>
</evidence>
<proteinExistence type="inferred from homology"/>
<evidence type="ECO:0000313" key="14">
    <source>
        <dbReference type="EMBL" id="TYK64809.1"/>
    </source>
</evidence>
<protein>
    <submittedName>
        <fullName evidence="14">M48 family metalloprotease</fullName>
    </submittedName>
</protein>
<name>A0ABY3MUK9_9GAMM</name>
<keyword evidence="8 12" id="KW-1133">Transmembrane helix</keyword>
<gene>
    <name evidence="14" type="ORF">CWS31_013990</name>
</gene>
<dbReference type="EMBL" id="PJAI02000018">
    <property type="protein sequence ID" value="TYK64809.1"/>
    <property type="molecule type" value="Genomic_DNA"/>
</dbReference>
<evidence type="ECO:0000256" key="9">
    <source>
        <dbReference type="ARBA" id="ARBA00023049"/>
    </source>
</evidence>
<reference evidence="14 15" key="1">
    <citation type="submission" date="2019-08" db="EMBL/GenBank/DDBJ databases">
        <title>Microbe sample from Colwellia echini.</title>
        <authorList>
            <person name="Christiansen L."/>
            <person name="Pathiraja D."/>
            <person name="Schultz-Johansen M."/>
            <person name="Choi I.-G."/>
            <person name="Stougaard P."/>
        </authorList>
    </citation>
    <scope>NUCLEOTIDE SEQUENCE [LARGE SCALE GENOMIC DNA]</scope>
    <source>
        <strain evidence="14 15">A3</strain>
    </source>
</reference>
<evidence type="ECO:0000256" key="12">
    <source>
        <dbReference type="SAM" id="Phobius"/>
    </source>
</evidence>
<evidence type="ECO:0000256" key="4">
    <source>
        <dbReference type="ARBA" id="ARBA00022692"/>
    </source>
</evidence>
<keyword evidence="6 11" id="KW-0378">Hydrolase</keyword>
<sequence length="398" mass="43553">MSELTYPKERTLGVITLVLGIIAWLGLIIGTFGVALFILAFGFVLYLFIQSALIAHIKGNGVELSEEQFPDLYAQFVTCCDQLEIKSRPQAYILNGNGGLNAFATKFLGSEYVVLMTDVVDAMEQHDDGVSFYIGHELGHLRMKHLNGGLFRWPVLWLPLLGAAYSRARETTCDRHGLACCKSPEGAARALAALSAGVERWKTLDVVSYVKQANHSTGFWMSFHELTAGYPWLTKRAARVMDVDAKMPKRNILSYFLAAFVPFAGRLGAGFGVLILVYVVGVLAAIALPAYQAYTTKAILTSNIISTQDTRDALASYYENNQVVPESLAAININSELGDGSQMSIDADNMVLSVKTKKGELIFVPAETDEGKIIWSCVNGEDLTPEQLPPSCVSMEME</sequence>
<comment type="similarity">
    <text evidence="11">Belongs to the peptidase M48 family.</text>
</comment>
<feature type="domain" description="Peptidase M48" evidence="13">
    <location>
        <begin position="68"/>
        <end position="147"/>
    </location>
</feature>
<evidence type="ECO:0000256" key="8">
    <source>
        <dbReference type="ARBA" id="ARBA00022989"/>
    </source>
</evidence>
<evidence type="ECO:0000256" key="6">
    <source>
        <dbReference type="ARBA" id="ARBA00022801"/>
    </source>
</evidence>
<dbReference type="Pfam" id="PF01435">
    <property type="entry name" value="Peptidase_M48"/>
    <property type="match status" value="1"/>
</dbReference>
<keyword evidence="5" id="KW-0479">Metal-binding</keyword>
<dbReference type="InterPro" id="IPR045584">
    <property type="entry name" value="Pilin-like"/>
</dbReference>
<evidence type="ECO:0000256" key="7">
    <source>
        <dbReference type="ARBA" id="ARBA00022833"/>
    </source>
</evidence>
<feature type="transmembrane region" description="Helical" evidence="12">
    <location>
        <begin position="12"/>
        <end position="29"/>
    </location>
</feature>
<keyword evidence="3 11" id="KW-0645">Protease</keyword>
<evidence type="ECO:0000256" key="11">
    <source>
        <dbReference type="RuleBase" id="RU003983"/>
    </source>
</evidence>
<feature type="transmembrane region" description="Helical" evidence="12">
    <location>
        <begin position="252"/>
        <end position="269"/>
    </location>
</feature>
<feature type="transmembrane region" description="Helical" evidence="12">
    <location>
        <begin position="275"/>
        <end position="294"/>
    </location>
</feature>
<keyword evidence="2" id="KW-1003">Cell membrane</keyword>
<keyword evidence="7 11" id="KW-0862">Zinc</keyword>
<organism evidence="14 15">
    <name type="scientific">Colwellia echini</name>
    <dbReference type="NCBI Taxonomy" id="1982103"/>
    <lineage>
        <taxon>Bacteria</taxon>
        <taxon>Pseudomonadati</taxon>
        <taxon>Pseudomonadota</taxon>
        <taxon>Gammaproteobacteria</taxon>
        <taxon>Alteromonadales</taxon>
        <taxon>Colwelliaceae</taxon>
        <taxon>Colwellia</taxon>
    </lineage>
</organism>
<comment type="subcellular location">
    <subcellularLocation>
        <location evidence="1">Cell membrane</location>
        <topology evidence="1">Multi-pass membrane protein</topology>
    </subcellularLocation>
</comment>
<evidence type="ECO:0000256" key="5">
    <source>
        <dbReference type="ARBA" id="ARBA00022723"/>
    </source>
</evidence>
<dbReference type="GO" id="GO:0008237">
    <property type="term" value="F:metallopeptidase activity"/>
    <property type="evidence" value="ECO:0007669"/>
    <property type="project" value="UniProtKB-KW"/>
</dbReference>
<dbReference type="CDD" id="cd07325">
    <property type="entry name" value="M48_Ste24p_like"/>
    <property type="match status" value="1"/>
</dbReference>
<accession>A0ABY3MUK9</accession>
<keyword evidence="15" id="KW-1185">Reference proteome</keyword>
<evidence type="ECO:0000256" key="3">
    <source>
        <dbReference type="ARBA" id="ARBA00022670"/>
    </source>
</evidence>
<dbReference type="InterPro" id="IPR001915">
    <property type="entry name" value="Peptidase_M48"/>
</dbReference>
<keyword evidence="9 11" id="KW-0482">Metalloprotease</keyword>
<dbReference type="Proteomes" id="UP000815846">
    <property type="component" value="Unassembled WGS sequence"/>
</dbReference>
<dbReference type="Gene3D" id="3.30.700.10">
    <property type="entry name" value="Glycoprotein, Type 4 Pilin"/>
    <property type="match status" value="1"/>
</dbReference>
<evidence type="ECO:0000256" key="2">
    <source>
        <dbReference type="ARBA" id="ARBA00022475"/>
    </source>
</evidence>
<evidence type="ECO:0000259" key="13">
    <source>
        <dbReference type="Pfam" id="PF01435"/>
    </source>
</evidence>
<keyword evidence="4 12" id="KW-0812">Transmembrane</keyword>
<dbReference type="Gene3D" id="3.30.2010.10">
    <property type="entry name" value="Metalloproteases ('zincins'), catalytic domain"/>
    <property type="match status" value="1"/>
</dbReference>
<evidence type="ECO:0000313" key="15">
    <source>
        <dbReference type="Proteomes" id="UP000815846"/>
    </source>
</evidence>